<dbReference type="PANTHER" id="PTHR38793:SF3">
    <property type="entry name" value="SMODS AND SLOG-ASSOCIATING 2TM EFFECTOR DOMAIN-CONTAINING PROTEIN"/>
    <property type="match status" value="1"/>
</dbReference>
<dbReference type="AlphaFoldDB" id="A0A9W7W6E1"/>
<dbReference type="PANTHER" id="PTHR38793">
    <property type="entry name" value="SLATT_FUNGAL DOMAIN-CONTAINING PROTEIN-RELATED"/>
    <property type="match status" value="1"/>
</dbReference>
<sequence length="239" mass="27719">MLDEAVKIDDEKQRPRPDTRRLRMNTNVLPLSTDLEPHSIEARALHRAETFHRLMGMAVWSDPADHMTVISALNPMPRTPDKLRRVSTDIEAQRIRPRTRSHRRSWLDLLGLSVLDKKRESSLYWTIVKDENRSRRLYNITLWYVYLFYLAQLTIAAVLIILGALPDDHHISIAVLGAVTGVITGLLSLIQRQGLPNRALQHKLHMRAVREDIEYTERRLRAGDVEIDPYKAAEDLRIR</sequence>
<feature type="compositionally biased region" description="Basic and acidic residues" evidence="1">
    <location>
        <begin position="1"/>
        <end position="21"/>
    </location>
</feature>
<feature type="transmembrane region" description="Helical" evidence="2">
    <location>
        <begin position="171"/>
        <end position="190"/>
    </location>
</feature>
<name>A0A9W7W6E1_9PEZI</name>
<feature type="region of interest" description="Disordered" evidence="1">
    <location>
        <begin position="1"/>
        <end position="23"/>
    </location>
</feature>
<keyword evidence="2" id="KW-0472">Membrane</keyword>
<feature type="domain" description="SMODS and SLOG-associating 2TM effector" evidence="3">
    <location>
        <begin position="127"/>
        <end position="237"/>
    </location>
</feature>
<proteinExistence type="predicted"/>
<dbReference type="NCBIfam" id="NF033635">
    <property type="entry name" value="SLATT_fungal"/>
    <property type="match status" value="1"/>
</dbReference>
<organism evidence="4 5">
    <name type="scientific">Teratosphaeria destructans</name>
    <dbReference type="NCBI Taxonomy" id="418781"/>
    <lineage>
        <taxon>Eukaryota</taxon>
        <taxon>Fungi</taxon>
        <taxon>Dikarya</taxon>
        <taxon>Ascomycota</taxon>
        <taxon>Pezizomycotina</taxon>
        <taxon>Dothideomycetes</taxon>
        <taxon>Dothideomycetidae</taxon>
        <taxon>Mycosphaerellales</taxon>
        <taxon>Teratosphaeriaceae</taxon>
        <taxon>Teratosphaeria</taxon>
    </lineage>
</organism>
<evidence type="ECO:0000256" key="1">
    <source>
        <dbReference type="SAM" id="MobiDB-lite"/>
    </source>
</evidence>
<dbReference type="Pfam" id="PF18142">
    <property type="entry name" value="SLATT_fungal"/>
    <property type="match status" value="1"/>
</dbReference>
<dbReference type="OrthoDB" id="4472872at2759"/>
<reference evidence="4 5" key="2">
    <citation type="journal article" date="2021" name="Curr. Genet.">
        <title>Genetic response to nitrogen starvation in the aggressive Eucalyptus foliar pathogen Teratosphaeria destructans.</title>
        <authorList>
            <person name="Havenga M."/>
            <person name="Wingfield B.D."/>
            <person name="Wingfield M.J."/>
            <person name="Dreyer L.L."/>
            <person name="Roets F."/>
            <person name="Aylward J."/>
        </authorList>
    </citation>
    <scope>NUCLEOTIDE SEQUENCE [LARGE SCALE GENOMIC DNA]</scope>
    <source>
        <strain evidence="4">CMW44962</strain>
    </source>
</reference>
<gene>
    <name evidence="4" type="ORF">Tdes44962_MAKER01334</name>
</gene>
<dbReference type="InterPro" id="IPR041622">
    <property type="entry name" value="SLATT_fungi"/>
</dbReference>
<feature type="transmembrane region" description="Helical" evidence="2">
    <location>
        <begin position="143"/>
        <end position="165"/>
    </location>
</feature>
<comment type="caution">
    <text evidence="4">The sequence shown here is derived from an EMBL/GenBank/DDBJ whole genome shotgun (WGS) entry which is preliminary data.</text>
</comment>
<evidence type="ECO:0000256" key="2">
    <source>
        <dbReference type="SAM" id="Phobius"/>
    </source>
</evidence>
<evidence type="ECO:0000313" key="5">
    <source>
        <dbReference type="Proteomes" id="UP001138500"/>
    </source>
</evidence>
<protein>
    <submittedName>
        <fullName evidence="4">C6 transcription protein</fullName>
    </submittedName>
</protein>
<dbReference type="Proteomes" id="UP001138500">
    <property type="component" value="Unassembled WGS sequence"/>
</dbReference>
<keyword evidence="2" id="KW-1133">Transmembrane helix</keyword>
<evidence type="ECO:0000313" key="4">
    <source>
        <dbReference type="EMBL" id="KAH9844787.1"/>
    </source>
</evidence>
<evidence type="ECO:0000259" key="3">
    <source>
        <dbReference type="Pfam" id="PF18142"/>
    </source>
</evidence>
<dbReference type="EMBL" id="RIBY02000224">
    <property type="protein sequence ID" value="KAH9844787.1"/>
    <property type="molecule type" value="Genomic_DNA"/>
</dbReference>
<keyword evidence="5" id="KW-1185">Reference proteome</keyword>
<keyword evidence="2" id="KW-0812">Transmembrane</keyword>
<reference evidence="4 5" key="1">
    <citation type="journal article" date="2018" name="IMA Fungus">
        <title>IMA Genome-F 10: Nine draft genome sequences of Claviceps purpurea s.lat., including C. arundinis, C. humidiphila, and C. cf. spartinae, pseudomolecules for the pitch canker pathogen Fusarium circinatum, draft genome of Davidsoniella eucalypti, Grosmannia galeiformis, Quambalaria eucalypti, and Teratosphaeria destructans.</title>
        <authorList>
            <person name="Wingfield B.D."/>
            <person name="Liu M."/>
            <person name="Nguyen H.D."/>
            <person name="Lane F.A."/>
            <person name="Morgan S.W."/>
            <person name="De Vos L."/>
            <person name="Wilken P.M."/>
            <person name="Duong T.A."/>
            <person name="Aylward J."/>
            <person name="Coetzee M.P."/>
            <person name="Dadej K."/>
            <person name="De Beer Z.W."/>
            <person name="Findlay W."/>
            <person name="Havenga M."/>
            <person name="Kolarik M."/>
            <person name="Menzies J.G."/>
            <person name="Naidoo K."/>
            <person name="Pochopski O."/>
            <person name="Shoukouhi P."/>
            <person name="Santana Q.C."/>
            <person name="Seifert K.A."/>
            <person name="Soal N."/>
            <person name="Steenkamp E.T."/>
            <person name="Tatham C.T."/>
            <person name="van der Nest M.A."/>
            <person name="Wingfield M.J."/>
        </authorList>
    </citation>
    <scope>NUCLEOTIDE SEQUENCE [LARGE SCALE GENOMIC DNA]</scope>
    <source>
        <strain evidence="4">CMW44962</strain>
    </source>
</reference>
<accession>A0A9W7W6E1</accession>